<reference evidence="1" key="1">
    <citation type="submission" date="2022-08" db="EMBL/GenBank/DDBJ databases">
        <title>Genome Sequence of Fusarium decemcellulare.</title>
        <authorList>
            <person name="Buettner E."/>
        </authorList>
    </citation>
    <scope>NUCLEOTIDE SEQUENCE</scope>
    <source>
        <strain evidence="1">Babe19</strain>
    </source>
</reference>
<protein>
    <submittedName>
        <fullName evidence="1">Uncharacterized protein</fullName>
    </submittedName>
</protein>
<proteinExistence type="predicted"/>
<keyword evidence="2" id="KW-1185">Reference proteome</keyword>
<evidence type="ECO:0000313" key="2">
    <source>
        <dbReference type="Proteomes" id="UP001148629"/>
    </source>
</evidence>
<evidence type="ECO:0000313" key="1">
    <source>
        <dbReference type="EMBL" id="KAJ3541997.1"/>
    </source>
</evidence>
<name>A0ACC1SL34_9HYPO</name>
<dbReference type="Proteomes" id="UP001148629">
    <property type="component" value="Unassembled WGS sequence"/>
</dbReference>
<sequence>MSSINEDLLGSPVSPTGPEVINIEGNPEAILSGRGLGTSTPFTQHDNAAIRFTARVIRAAWLRIVATASRIVRAIQSVLLWISAKIGRILQALGWFLTTFAVVIITLGVVLVFSTGFVLDGPYWDTAGPGLFFSGYFLMVIGAVGVIPDR</sequence>
<organism evidence="1 2">
    <name type="scientific">Fusarium decemcellulare</name>
    <dbReference type="NCBI Taxonomy" id="57161"/>
    <lineage>
        <taxon>Eukaryota</taxon>
        <taxon>Fungi</taxon>
        <taxon>Dikarya</taxon>
        <taxon>Ascomycota</taxon>
        <taxon>Pezizomycotina</taxon>
        <taxon>Sordariomycetes</taxon>
        <taxon>Hypocreomycetidae</taxon>
        <taxon>Hypocreales</taxon>
        <taxon>Nectriaceae</taxon>
        <taxon>Fusarium</taxon>
        <taxon>Fusarium decemcellulare species complex</taxon>
    </lineage>
</organism>
<comment type="caution">
    <text evidence="1">The sequence shown here is derived from an EMBL/GenBank/DDBJ whole genome shotgun (WGS) entry which is preliminary data.</text>
</comment>
<dbReference type="EMBL" id="JANRMS010000320">
    <property type="protein sequence ID" value="KAJ3541997.1"/>
    <property type="molecule type" value="Genomic_DNA"/>
</dbReference>
<gene>
    <name evidence="1" type="ORF">NM208_g4335</name>
</gene>
<accession>A0ACC1SL34</accession>